<feature type="transmembrane region" description="Helical" evidence="5">
    <location>
        <begin position="226"/>
        <end position="252"/>
    </location>
</feature>
<dbReference type="EMBL" id="JAUMVS010000036">
    <property type="protein sequence ID" value="MDO4841664.1"/>
    <property type="molecule type" value="Genomic_DNA"/>
</dbReference>
<feature type="transmembrane region" description="Helical" evidence="5">
    <location>
        <begin position="127"/>
        <end position="149"/>
    </location>
</feature>
<protein>
    <submittedName>
        <fullName evidence="6">Energy-coupling factor transporter transmembrane component T</fullName>
    </submittedName>
</protein>
<keyword evidence="3 5" id="KW-1133">Transmembrane helix</keyword>
<evidence type="ECO:0000256" key="5">
    <source>
        <dbReference type="SAM" id="Phobius"/>
    </source>
</evidence>
<comment type="caution">
    <text evidence="6">The sequence shown here is derived from an EMBL/GenBank/DDBJ whole genome shotgun (WGS) entry which is preliminary data.</text>
</comment>
<dbReference type="CDD" id="cd16914">
    <property type="entry name" value="EcfT"/>
    <property type="match status" value="1"/>
</dbReference>
<feature type="transmembrane region" description="Helical" evidence="5">
    <location>
        <begin position="98"/>
        <end position="115"/>
    </location>
</feature>
<dbReference type="Proteomes" id="UP001168575">
    <property type="component" value="Unassembled WGS sequence"/>
</dbReference>
<name>A0AA43UB55_9ACTN</name>
<dbReference type="AlphaFoldDB" id="A0AA43UB55"/>
<dbReference type="GO" id="GO:0005886">
    <property type="term" value="C:plasma membrane"/>
    <property type="evidence" value="ECO:0007669"/>
    <property type="project" value="UniProtKB-ARBA"/>
</dbReference>
<keyword evidence="2 5" id="KW-0812">Transmembrane</keyword>
<feature type="transmembrane region" description="Helical" evidence="5">
    <location>
        <begin position="16"/>
        <end position="46"/>
    </location>
</feature>
<feature type="transmembrane region" description="Helical" evidence="5">
    <location>
        <begin position="66"/>
        <end position="86"/>
    </location>
</feature>
<dbReference type="InterPro" id="IPR003339">
    <property type="entry name" value="ABC/ECF_trnsptr_transmembrane"/>
</dbReference>
<evidence type="ECO:0000313" key="7">
    <source>
        <dbReference type="Proteomes" id="UP001168575"/>
    </source>
</evidence>
<sequence>MRKKSTFFSLYHPSCAIVYFVLAICVVMLAFHPVITATFFVAGFAYSLYLRGTSATVQSLKWQVPMVFLIAVVNPLFSASGSTELFKIGTMAIYAESLVYGFFMGLMLVGMLLWFSNLNNVVSQEGLMSLCAGAMPTVTLMISMAMRLVPMLKRRGKEINDVQLACTAANDGSNALHKNAKVMSVLMGWSMEDSLQMADSMKVSGWGTSERRTTYVLHRFRMRDGILLAIICMLGAVCALFCWLACSAFSFYPTIRGIALWAGYFPIAIFAFLPLIAQALTRNKWN</sequence>
<keyword evidence="4 5" id="KW-0472">Membrane</keyword>
<evidence type="ECO:0000256" key="4">
    <source>
        <dbReference type="ARBA" id="ARBA00023136"/>
    </source>
</evidence>
<comment type="subcellular location">
    <subcellularLocation>
        <location evidence="1">Membrane</location>
        <topology evidence="1">Multi-pass membrane protein</topology>
    </subcellularLocation>
</comment>
<evidence type="ECO:0000313" key="6">
    <source>
        <dbReference type="EMBL" id="MDO4841664.1"/>
    </source>
</evidence>
<reference evidence="6" key="1">
    <citation type="submission" date="2023-07" db="EMBL/GenBank/DDBJ databases">
        <title>Between Cages and Wild: Unraveling the Impact of Captivity on Animal Microbiomes and Antimicrobial Resistance.</title>
        <authorList>
            <person name="Schmartz G.P."/>
            <person name="Rehner J."/>
            <person name="Schuff M.J."/>
            <person name="Becker S.L."/>
            <person name="Kravczyk M."/>
            <person name="Gurevich A."/>
            <person name="Francke R."/>
            <person name="Mueller R."/>
            <person name="Keller V."/>
            <person name="Keller A."/>
        </authorList>
    </citation>
    <scope>NUCLEOTIDE SEQUENCE</scope>
    <source>
        <strain evidence="6">S12M_St_49</strain>
    </source>
</reference>
<keyword evidence="7" id="KW-1185">Reference proteome</keyword>
<evidence type="ECO:0000256" key="3">
    <source>
        <dbReference type="ARBA" id="ARBA00022989"/>
    </source>
</evidence>
<organism evidence="6 7">
    <name type="scientific">Phoenicibacter congonensis</name>
    <dbReference type="NCBI Taxonomy" id="1944646"/>
    <lineage>
        <taxon>Bacteria</taxon>
        <taxon>Bacillati</taxon>
        <taxon>Actinomycetota</taxon>
        <taxon>Coriobacteriia</taxon>
        <taxon>Eggerthellales</taxon>
        <taxon>Eggerthellaceae</taxon>
        <taxon>Phoenicibacter</taxon>
    </lineage>
</organism>
<feature type="transmembrane region" description="Helical" evidence="5">
    <location>
        <begin position="258"/>
        <end position="280"/>
    </location>
</feature>
<evidence type="ECO:0000256" key="2">
    <source>
        <dbReference type="ARBA" id="ARBA00022692"/>
    </source>
</evidence>
<proteinExistence type="predicted"/>
<accession>A0AA43UB55</accession>
<evidence type="ECO:0000256" key="1">
    <source>
        <dbReference type="ARBA" id="ARBA00004141"/>
    </source>
</evidence>
<gene>
    <name evidence="6" type="ORF">Q3982_03190</name>
</gene>